<organism evidence="9 11">
    <name type="scientific">Parabacteroides distasonis</name>
    <dbReference type="NCBI Taxonomy" id="823"/>
    <lineage>
        <taxon>Bacteria</taxon>
        <taxon>Pseudomonadati</taxon>
        <taxon>Bacteroidota</taxon>
        <taxon>Bacteroidia</taxon>
        <taxon>Bacteroidales</taxon>
        <taxon>Tannerellaceae</taxon>
        <taxon>Parabacteroides</taxon>
    </lineage>
</organism>
<evidence type="ECO:0000313" key="12">
    <source>
        <dbReference type="Proteomes" id="UP001221009"/>
    </source>
</evidence>
<keyword evidence="6" id="KW-0802">TPR repeat</keyword>
<dbReference type="InterPro" id="IPR033985">
    <property type="entry name" value="SusD-like_N"/>
</dbReference>
<feature type="domain" description="RagB/SusD" evidence="7">
    <location>
        <begin position="268"/>
        <end position="511"/>
    </location>
</feature>
<evidence type="ECO:0000256" key="4">
    <source>
        <dbReference type="ARBA" id="ARBA00023136"/>
    </source>
</evidence>
<comment type="subcellular location">
    <subcellularLocation>
        <location evidence="1">Cell outer membrane</location>
    </subcellularLocation>
</comment>
<dbReference type="CDD" id="cd08977">
    <property type="entry name" value="SusD"/>
    <property type="match status" value="1"/>
</dbReference>
<dbReference type="PROSITE" id="PS50005">
    <property type="entry name" value="TPR"/>
    <property type="match status" value="1"/>
</dbReference>
<dbReference type="EMBL" id="CP120354">
    <property type="protein sequence ID" value="WET66712.1"/>
    <property type="molecule type" value="Genomic_DNA"/>
</dbReference>
<gene>
    <name evidence="9" type="ORF">LI194_18245</name>
    <name evidence="10" type="ORF">P2T59_22730</name>
</gene>
<keyword evidence="5" id="KW-0998">Cell outer membrane</keyword>
<evidence type="ECO:0000313" key="10">
    <source>
        <dbReference type="EMBL" id="WET66712.1"/>
    </source>
</evidence>
<evidence type="ECO:0000256" key="5">
    <source>
        <dbReference type="ARBA" id="ARBA00023237"/>
    </source>
</evidence>
<feature type="repeat" description="TPR" evidence="6">
    <location>
        <begin position="217"/>
        <end position="250"/>
    </location>
</feature>
<dbReference type="Proteomes" id="UP001221009">
    <property type="component" value="Plasmid unnamed"/>
</dbReference>
<accession>A0AAP2QAB4</accession>
<evidence type="ECO:0000313" key="11">
    <source>
        <dbReference type="Proteomes" id="UP001198806"/>
    </source>
</evidence>
<dbReference type="Pfam" id="PF14322">
    <property type="entry name" value="SusD-like_3"/>
    <property type="match status" value="1"/>
</dbReference>
<dbReference type="AlphaFoldDB" id="A0AAP2QAB4"/>
<dbReference type="EMBL" id="JAJCNI010000028">
    <property type="protein sequence ID" value="MCB6519729.1"/>
    <property type="molecule type" value="Genomic_DNA"/>
</dbReference>
<reference evidence="10" key="2">
    <citation type="submission" date="2023-03" db="EMBL/GenBank/DDBJ databases">
        <title>Parabacteroides distasonis, a bacteria resistant against UC.</title>
        <authorList>
            <person name="Dai W."/>
        </authorList>
    </citation>
    <scope>NUCLEOTIDE SEQUENCE</scope>
    <source>
        <strain evidence="10">F1-28</strain>
        <plasmid evidence="10">unnamed</plasmid>
    </source>
</reference>
<evidence type="ECO:0000313" key="9">
    <source>
        <dbReference type="EMBL" id="MCB6519729.1"/>
    </source>
</evidence>
<protein>
    <submittedName>
        <fullName evidence="9">RagB/SusD family nutrient uptake outer membrane protein</fullName>
    </submittedName>
</protein>
<dbReference type="Proteomes" id="UP001198806">
    <property type="component" value="Unassembled WGS sequence"/>
</dbReference>
<dbReference type="Pfam" id="PF07980">
    <property type="entry name" value="SusD_RagB"/>
    <property type="match status" value="1"/>
</dbReference>
<evidence type="ECO:0000256" key="1">
    <source>
        <dbReference type="ARBA" id="ARBA00004442"/>
    </source>
</evidence>
<keyword evidence="10" id="KW-0614">Plasmid</keyword>
<keyword evidence="3" id="KW-0732">Signal</keyword>
<dbReference type="SMART" id="SM00028">
    <property type="entry name" value="TPR"/>
    <property type="match status" value="2"/>
</dbReference>
<sequence length="511" mass="58449">MKNFKILILGLLVLQSSCSDFLDKKPLVQTSVQTYYSTDEEVNSALMGIYSRLQRENFQLGPMLIIGDDCSDDADIGNENSEAFSWLGPVSQSLQKFDHLSTNWLSSALWGEAFTGISWTNQAIESILANRNLLSEKSDLYLGEAYFLRAFFYFFLTRQYGRMPIVDHVLSYNEFYSPRASIEETWDFIVRDLKKAIELLPKKSEYSATDLGRATQGAAYAMLGKAYIYQGKFQEAYDALMKVVESGEYSLEPVYADIFTLEHENGIESVFEIQHMTSNTGWSDDNEGSILSFYEHDADPDDPIKWHNGWSMHCLTEDLVNSYEKGDPRLNATVIFPGEFFDGHINYNKASSTGYQPKKWYIPYDQRSQSDQSDCPKNIIFYRYADVLLYLAEAANEIGKTAEALGFLEQVRHRARSNATDVNVLPIVTETDKNRLRDLIWHERRVELAGEGQRFWDLARQGRLGKVMKAYSRKYNSIKGQNFIEGKNELLPIPDDQIIVSNGALSQNPRY</sequence>
<evidence type="ECO:0000259" key="8">
    <source>
        <dbReference type="Pfam" id="PF14322"/>
    </source>
</evidence>
<dbReference type="SUPFAM" id="SSF48452">
    <property type="entry name" value="TPR-like"/>
    <property type="match status" value="1"/>
</dbReference>
<dbReference type="Gene3D" id="1.25.40.390">
    <property type="match status" value="1"/>
</dbReference>
<dbReference type="GO" id="GO:0009279">
    <property type="term" value="C:cell outer membrane"/>
    <property type="evidence" value="ECO:0007669"/>
    <property type="project" value="UniProtKB-SubCell"/>
</dbReference>
<dbReference type="InterPro" id="IPR011990">
    <property type="entry name" value="TPR-like_helical_dom_sf"/>
</dbReference>
<evidence type="ECO:0000256" key="3">
    <source>
        <dbReference type="ARBA" id="ARBA00022729"/>
    </source>
</evidence>
<geneLocation type="plasmid" evidence="10 12">
    <name>unnamed</name>
</geneLocation>
<dbReference type="RefSeq" id="WP_008781201.1">
    <property type="nucleotide sequence ID" value="NZ_CP120354.1"/>
</dbReference>
<evidence type="ECO:0000259" key="7">
    <source>
        <dbReference type="Pfam" id="PF07980"/>
    </source>
</evidence>
<name>A0AAP2QAB4_PARDI</name>
<comment type="similarity">
    <text evidence="2">Belongs to the SusD family.</text>
</comment>
<evidence type="ECO:0000256" key="2">
    <source>
        <dbReference type="ARBA" id="ARBA00006275"/>
    </source>
</evidence>
<keyword evidence="4" id="KW-0472">Membrane</keyword>
<reference evidence="9" key="1">
    <citation type="submission" date="2021-10" db="EMBL/GenBank/DDBJ databases">
        <title>Collection of gut derived symbiotic bacterial strains cultured from healthy donors.</title>
        <authorList>
            <person name="Lin H."/>
            <person name="Littmann E."/>
            <person name="Kohout C."/>
            <person name="Pamer E.G."/>
        </authorList>
    </citation>
    <scope>NUCLEOTIDE SEQUENCE</scope>
    <source>
        <strain evidence="9">DFI.2.94</strain>
    </source>
</reference>
<evidence type="ECO:0000256" key="6">
    <source>
        <dbReference type="PROSITE-ProRule" id="PRU00339"/>
    </source>
</evidence>
<proteinExistence type="inferred from homology"/>
<dbReference type="InterPro" id="IPR019734">
    <property type="entry name" value="TPR_rpt"/>
</dbReference>
<feature type="domain" description="SusD-like N-terminal" evidence="8">
    <location>
        <begin position="20"/>
        <end position="227"/>
    </location>
</feature>
<dbReference type="InterPro" id="IPR012944">
    <property type="entry name" value="SusD_RagB_dom"/>
</dbReference>